<dbReference type="EMBL" id="BMIQ01000001">
    <property type="protein sequence ID" value="GGD85652.1"/>
    <property type="molecule type" value="Genomic_DNA"/>
</dbReference>
<comment type="caution">
    <text evidence="3">The sequence shown here is derived from an EMBL/GenBank/DDBJ whole genome shotgun (WGS) entry which is preliminary data.</text>
</comment>
<evidence type="ECO:0000256" key="2">
    <source>
        <dbReference type="SAM" id="SignalP"/>
    </source>
</evidence>
<proteinExistence type="predicted"/>
<feature type="signal peptide" evidence="2">
    <location>
        <begin position="1"/>
        <end position="36"/>
    </location>
</feature>
<evidence type="ECO:0000313" key="4">
    <source>
        <dbReference type="Proteomes" id="UP000644699"/>
    </source>
</evidence>
<organism evidence="3 4">
    <name type="scientific">Aureimonas endophytica</name>
    <dbReference type="NCBI Taxonomy" id="2027858"/>
    <lineage>
        <taxon>Bacteria</taxon>
        <taxon>Pseudomonadati</taxon>
        <taxon>Pseudomonadota</taxon>
        <taxon>Alphaproteobacteria</taxon>
        <taxon>Hyphomicrobiales</taxon>
        <taxon>Aurantimonadaceae</taxon>
        <taxon>Aureimonas</taxon>
    </lineage>
</organism>
<dbReference type="InterPro" id="IPR027304">
    <property type="entry name" value="Trigger_fact/SurA_dom_sf"/>
</dbReference>
<keyword evidence="1 2" id="KW-0732">Signal</keyword>
<feature type="chain" id="PRO_5037219542" evidence="2">
    <location>
        <begin position="37"/>
        <end position="319"/>
    </location>
</feature>
<sequence length="319" mass="34451">MIGDITGMIGGHLFKRTALALVVAGSTLAASLPALAESEIAVIVNKDPVTSFAIQQRVPFLRLRHVKGDLKQAATDELIDEALKKQETKRLGIRVPDEAVEAAYAKFANDNKLTADQLGQVLGHAGFSPKAFKDYIRVQMGWGQAVQASMRGGGQRLSETDVVQRMLAQGGNKPSTTEYQLQQVIFVIPPAKRDAMKAARMTEANGMRNRFSGCEGNYTIAKGLRDVTVRELGRVSQPELPEAWKDAISKISSSGTTPPLATEKGVEFIAVCSTRSISDDKVAAMVFQTQDLEKSRSGGEGPDAKLLAKLKSKAAIIRR</sequence>
<keyword evidence="4" id="KW-1185">Reference proteome</keyword>
<dbReference type="Gene3D" id="1.10.4030.10">
    <property type="entry name" value="Porin chaperone SurA, peptide-binding domain"/>
    <property type="match status" value="1"/>
</dbReference>
<dbReference type="Proteomes" id="UP000644699">
    <property type="component" value="Unassembled WGS sequence"/>
</dbReference>
<protein>
    <submittedName>
        <fullName evidence="3">Molecular chaperone SurA</fullName>
    </submittedName>
</protein>
<gene>
    <name evidence="3" type="ORF">GCM10011390_00280</name>
</gene>
<dbReference type="PANTHER" id="PTHR47637">
    <property type="entry name" value="CHAPERONE SURA"/>
    <property type="match status" value="1"/>
</dbReference>
<dbReference type="AlphaFoldDB" id="A0A917DZK5"/>
<evidence type="ECO:0000256" key="1">
    <source>
        <dbReference type="ARBA" id="ARBA00022729"/>
    </source>
</evidence>
<name>A0A917DZK5_9HYPH</name>
<dbReference type="Pfam" id="PF13624">
    <property type="entry name" value="SurA_N_3"/>
    <property type="match status" value="1"/>
</dbReference>
<evidence type="ECO:0000313" key="3">
    <source>
        <dbReference type="EMBL" id="GGD85652.1"/>
    </source>
</evidence>
<accession>A0A917DZK5</accession>
<reference evidence="3" key="2">
    <citation type="submission" date="2020-09" db="EMBL/GenBank/DDBJ databases">
        <authorList>
            <person name="Sun Q."/>
            <person name="Zhou Y."/>
        </authorList>
    </citation>
    <scope>NUCLEOTIDE SEQUENCE</scope>
    <source>
        <strain evidence="3">CGMCC 1.15367</strain>
    </source>
</reference>
<reference evidence="3" key="1">
    <citation type="journal article" date="2014" name="Int. J. Syst. Evol. Microbiol.">
        <title>Complete genome sequence of Corynebacterium casei LMG S-19264T (=DSM 44701T), isolated from a smear-ripened cheese.</title>
        <authorList>
            <consortium name="US DOE Joint Genome Institute (JGI-PGF)"/>
            <person name="Walter F."/>
            <person name="Albersmeier A."/>
            <person name="Kalinowski J."/>
            <person name="Ruckert C."/>
        </authorList>
    </citation>
    <scope>NUCLEOTIDE SEQUENCE</scope>
    <source>
        <strain evidence="3">CGMCC 1.15367</strain>
    </source>
</reference>
<dbReference type="PANTHER" id="PTHR47637:SF1">
    <property type="entry name" value="CHAPERONE SURA"/>
    <property type="match status" value="1"/>
</dbReference>
<dbReference type="InterPro" id="IPR050280">
    <property type="entry name" value="OMP_Chaperone_SurA"/>
</dbReference>
<dbReference type="SUPFAM" id="SSF109998">
    <property type="entry name" value="Triger factor/SurA peptide-binding domain-like"/>
    <property type="match status" value="1"/>
</dbReference>